<dbReference type="Gene3D" id="3.40.50.1820">
    <property type="entry name" value="alpha/beta hydrolase"/>
    <property type="match status" value="1"/>
</dbReference>
<name>A0A0N9I4I7_9PSEU</name>
<sequence>MCHGDEATPPAPPGRPRLTSGSEIRLVSSDGNVFLAYQAVPRTHAAQSGVVILPDVRGLHGYYRELAHRFAEAGIAALAIDYYGRTTEDDDRGAGFDGFAHVQLLKQEHTVADVRAAVDYLAAGGTRAIFTVGFCVGGAISWSQSAVDRWVAGAVGFYGRPGECRELIPRMTAPLLVLAAGEDQLTSADEAREFDRELTSHGVKHTFVLYDGAPHSFFDDGLAEHADACADAWRRVLAFVRRHTEEWAA</sequence>
<gene>
    <name evidence="3" type="ORF">AOZ06_31380</name>
</gene>
<dbReference type="AlphaFoldDB" id="A0A0N9I4I7"/>
<dbReference type="KEGG" id="kphy:AOZ06_31380"/>
<dbReference type="PANTHER" id="PTHR46623">
    <property type="entry name" value="CARBOXYMETHYLENEBUTENOLIDASE-RELATED"/>
    <property type="match status" value="1"/>
</dbReference>
<evidence type="ECO:0000256" key="1">
    <source>
        <dbReference type="SAM" id="MobiDB-lite"/>
    </source>
</evidence>
<dbReference type="PANTHER" id="PTHR46623:SF6">
    <property type="entry name" value="ALPHA_BETA-HYDROLASES SUPERFAMILY PROTEIN"/>
    <property type="match status" value="1"/>
</dbReference>
<dbReference type="InterPro" id="IPR029058">
    <property type="entry name" value="AB_hydrolase_fold"/>
</dbReference>
<dbReference type="STRING" id="860235.AOZ06_31380"/>
<keyword evidence="4" id="KW-1185">Reference proteome</keyword>
<dbReference type="InterPro" id="IPR051049">
    <property type="entry name" value="Dienelactone_hydrolase-like"/>
</dbReference>
<reference evidence="3 4" key="1">
    <citation type="submission" date="2015-07" db="EMBL/GenBank/DDBJ databases">
        <title>Genome sequencing of Kibdelosporangium phytohabitans.</title>
        <authorList>
            <person name="Qin S."/>
            <person name="Xing K."/>
        </authorList>
    </citation>
    <scope>NUCLEOTIDE SEQUENCE [LARGE SCALE GENOMIC DNA]</scope>
    <source>
        <strain evidence="3 4">KLBMP1111</strain>
    </source>
</reference>
<evidence type="ECO:0000313" key="4">
    <source>
        <dbReference type="Proteomes" id="UP000063699"/>
    </source>
</evidence>
<dbReference type="RefSeq" id="WP_054292695.1">
    <property type="nucleotide sequence ID" value="NZ_CP012752.1"/>
</dbReference>
<feature type="region of interest" description="Disordered" evidence="1">
    <location>
        <begin position="1"/>
        <end position="21"/>
    </location>
</feature>
<dbReference type="InterPro" id="IPR002925">
    <property type="entry name" value="Dienelactn_hydro"/>
</dbReference>
<dbReference type="OrthoDB" id="188362at2"/>
<dbReference type="EMBL" id="CP012752">
    <property type="protein sequence ID" value="ALG10792.1"/>
    <property type="molecule type" value="Genomic_DNA"/>
</dbReference>
<accession>A0A0N9I4I7</accession>
<evidence type="ECO:0000313" key="3">
    <source>
        <dbReference type="EMBL" id="ALG10792.1"/>
    </source>
</evidence>
<dbReference type="SUPFAM" id="SSF53474">
    <property type="entry name" value="alpha/beta-Hydrolases"/>
    <property type="match status" value="1"/>
</dbReference>
<feature type="domain" description="Dienelactone hydrolase" evidence="2">
    <location>
        <begin position="36"/>
        <end position="243"/>
    </location>
</feature>
<dbReference type="Pfam" id="PF01738">
    <property type="entry name" value="DLH"/>
    <property type="match status" value="1"/>
</dbReference>
<protein>
    <recommendedName>
        <fullName evidence="2">Dienelactone hydrolase domain-containing protein</fullName>
    </recommendedName>
</protein>
<organism evidence="3 4">
    <name type="scientific">Kibdelosporangium phytohabitans</name>
    <dbReference type="NCBI Taxonomy" id="860235"/>
    <lineage>
        <taxon>Bacteria</taxon>
        <taxon>Bacillati</taxon>
        <taxon>Actinomycetota</taxon>
        <taxon>Actinomycetes</taxon>
        <taxon>Pseudonocardiales</taxon>
        <taxon>Pseudonocardiaceae</taxon>
        <taxon>Kibdelosporangium</taxon>
    </lineage>
</organism>
<evidence type="ECO:0000259" key="2">
    <source>
        <dbReference type="Pfam" id="PF01738"/>
    </source>
</evidence>
<dbReference type="GO" id="GO:0016787">
    <property type="term" value="F:hydrolase activity"/>
    <property type="evidence" value="ECO:0007669"/>
    <property type="project" value="InterPro"/>
</dbReference>
<proteinExistence type="predicted"/>
<dbReference type="Proteomes" id="UP000063699">
    <property type="component" value="Chromosome"/>
</dbReference>